<dbReference type="STRING" id="1790137.AXE80_03050"/>
<dbReference type="PANTHER" id="PTHR23407:SF1">
    <property type="entry name" value="5-FORMYLTETRAHYDROFOLATE CYCLO-LIGASE"/>
    <property type="match status" value="1"/>
</dbReference>
<keyword evidence="7" id="KW-1185">Reference proteome</keyword>
<dbReference type="InterPro" id="IPR037171">
    <property type="entry name" value="NagB/RpiA_transferase-like"/>
</dbReference>
<dbReference type="Gene3D" id="3.40.50.10420">
    <property type="entry name" value="NagB/RpiA/CoA transferase-like"/>
    <property type="match status" value="1"/>
</dbReference>
<protein>
    <recommendedName>
        <fullName evidence="5">5-formyltetrahydrofolate cyclo-ligase</fullName>
        <ecNumber evidence="5">6.3.3.2</ecNumber>
    </recommendedName>
</protein>
<dbReference type="GO" id="GO:0009396">
    <property type="term" value="P:folic acid-containing compound biosynthetic process"/>
    <property type="evidence" value="ECO:0007669"/>
    <property type="project" value="TreeGrafter"/>
</dbReference>
<dbReference type="NCBIfam" id="TIGR02727">
    <property type="entry name" value="MTHFS_bact"/>
    <property type="match status" value="1"/>
</dbReference>
<accession>A0A1B1Y3H1</accession>
<feature type="binding site" evidence="4">
    <location>
        <begin position="132"/>
        <end position="140"/>
    </location>
    <ligand>
        <name>ATP</name>
        <dbReference type="ChEBI" id="CHEBI:30616"/>
    </ligand>
</feature>
<dbReference type="PANTHER" id="PTHR23407">
    <property type="entry name" value="ATPASE INHIBITOR/5-FORMYLTETRAHYDROFOLATE CYCLO-LIGASE"/>
    <property type="match status" value="1"/>
</dbReference>
<evidence type="ECO:0000313" key="6">
    <source>
        <dbReference type="EMBL" id="ANW95326.1"/>
    </source>
</evidence>
<dbReference type="Pfam" id="PF01812">
    <property type="entry name" value="5-FTHF_cyc-lig"/>
    <property type="match status" value="1"/>
</dbReference>
<comment type="catalytic activity">
    <reaction evidence="5">
        <text>(6S)-5-formyl-5,6,7,8-tetrahydrofolate + ATP = (6R)-5,10-methenyltetrahydrofolate + ADP + phosphate</text>
        <dbReference type="Rhea" id="RHEA:10488"/>
        <dbReference type="ChEBI" id="CHEBI:30616"/>
        <dbReference type="ChEBI" id="CHEBI:43474"/>
        <dbReference type="ChEBI" id="CHEBI:57455"/>
        <dbReference type="ChEBI" id="CHEBI:57457"/>
        <dbReference type="ChEBI" id="CHEBI:456216"/>
        <dbReference type="EC" id="6.3.3.2"/>
    </reaction>
</comment>
<evidence type="ECO:0000256" key="4">
    <source>
        <dbReference type="PIRSR" id="PIRSR006806-1"/>
    </source>
</evidence>
<feature type="binding site" evidence="4">
    <location>
        <position position="50"/>
    </location>
    <ligand>
        <name>substrate</name>
    </ligand>
</feature>
<evidence type="ECO:0000256" key="3">
    <source>
        <dbReference type="ARBA" id="ARBA00022840"/>
    </source>
</evidence>
<feature type="binding site" evidence="4">
    <location>
        <position position="55"/>
    </location>
    <ligand>
        <name>substrate</name>
    </ligand>
</feature>
<keyword evidence="6" id="KW-0436">Ligase</keyword>
<dbReference type="InterPro" id="IPR024185">
    <property type="entry name" value="FTHF_cligase-like_sf"/>
</dbReference>
<dbReference type="AlphaFoldDB" id="A0A1B1Y3H1"/>
<dbReference type="EMBL" id="CP014224">
    <property type="protein sequence ID" value="ANW95326.1"/>
    <property type="molecule type" value="Genomic_DNA"/>
</dbReference>
<dbReference type="SUPFAM" id="SSF100950">
    <property type="entry name" value="NagB/RpiA/CoA transferase-like"/>
    <property type="match status" value="1"/>
</dbReference>
<evidence type="ECO:0000313" key="7">
    <source>
        <dbReference type="Proteomes" id="UP000092967"/>
    </source>
</evidence>
<dbReference type="GO" id="GO:0035999">
    <property type="term" value="P:tetrahydrofolate interconversion"/>
    <property type="evidence" value="ECO:0007669"/>
    <property type="project" value="TreeGrafter"/>
</dbReference>
<dbReference type="RefSeq" id="WP_068824426.1">
    <property type="nucleotide sequence ID" value="NZ_CP014224.1"/>
</dbReference>
<dbReference type="Proteomes" id="UP000092967">
    <property type="component" value="Chromosome"/>
</dbReference>
<name>A0A1B1Y3H1_9FLAO</name>
<gene>
    <name evidence="6" type="ORF">AXE80_03050</name>
</gene>
<keyword evidence="5" id="KW-0479">Metal-binding</keyword>
<evidence type="ECO:0000256" key="1">
    <source>
        <dbReference type="ARBA" id="ARBA00010638"/>
    </source>
</evidence>
<sequence length="189" mass="21872">MNKNDLRIKYKSLRSKLSVDDVALKSIEVSNQLLKLDVWEKTYYHLFLSIDTQKEIDTEHVLHILFARNKEVVVSKSDFKTNTLSHFLLTENTKLKVNSYGIPEPTNGLPVPENMIDVVFVPLLAFDKKGNRVGYGKGFYDDFLSKCKKDTLKIGLSFFDAEQEIEDVYQGDFPLDYCVTPTKIYRFNE</sequence>
<dbReference type="KEGG" id="wfu:AXE80_03050"/>
<feature type="binding site" evidence="4">
    <location>
        <begin position="3"/>
        <end position="7"/>
    </location>
    <ligand>
        <name>ATP</name>
        <dbReference type="ChEBI" id="CHEBI:30616"/>
    </ligand>
</feature>
<dbReference type="EC" id="6.3.3.2" evidence="5"/>
<dbReference type="GO" id="GO:0005524">
    <property type="term" value="F:ATP binding"/>
    <property type="evidence" value="ECO:0007669"/>
    <property type="project" value="UniProtKB-KW"/>
</dbReference>
<dbReference type="GO" id="GO:0030272">
    <property type="term" value="F:5-formyltetrahydrofolate cyclo-ligase activity"/>
    <property type="evidence" value="ECO:0007669"/>
    <property type="project" value="UniProtKB-EC"/>
</dbReference>
<dbReference type="OrthoDB" id="9801938at2"/>
<keyword evidence="3 4" id="KW-0067">ATP-binding</keyword>
<keyword evidence="2 4" id="KW-0547">Nucleotide-binding</keyword>
<reference evidence="6 7" key="1">
    <citation type="submission" date="2016-02" db="EMBL/GenBank/DDBJ databases">
        <authorList>
            <person name="Wen L."/>
            <person name="He K."/>
            <person name="Yang H."/>
        </authorList>
    </citation>
    <scope>NUCLEOTIDE SEQUENCE [LARGE SCALE GENOMIC DNA]</scope>
    <source>
        <strain evidence="6 7">CZ1127</strain>
    </source>
</reference>
<dbReference type="GO" id="GO:0046872">
    <property type="term" value="F:metal ion binding"/>
    <property type="evidence" value="ECO:0007669"/>
    <property type="project" value="UniProtKB-KW"/>
</dbReference>
<dbReference type="PIRSF" id="PIRSF006806">
    <property type="entry name" value="FTHF_cligase"/>
    <property type="match status" value="1"/>
</dbReference>
<proteinExistence type="inferred from homology"/>
<evidence type="ECO:0000256" key="2">
    <source>
        <dbReference type="ARBA" id="ARBA00022741"/>
    </source>
</evidence>
<comment type="similarity">
    <text evidence="1 5">Belongs to the 5-formyltetrahydrofolate cyclo-ligase family.</text>
</comment>
<evidence type="ECO:0000256" key="5">
    <source>
        <dbReference type="RuleBase" id="RU361279"/>
    </source>
</evidence>
<organism evidence="6 7">
    <name type="scientific">Wenyingzhuangia fucanilytica</name>
    <dbReference type="NCBI Taxonomy" id="1790137"/>
    <lineage>
        <taxon>Bacteria</taxon>
        <taxon>Pseudomonadati</taxon>
        <taxon>Bacteroidota</taxon>
        <taxon>Flavobacteriia</taxon>
        <taxon>Flavobacteriales</taxon>
        <taxon>Flavobacteriaceae</taxon>
        <taxon>Wenyingzhuangia</taxon>
    </lineage>
</organism>
<dbReference type="InterPro" id="IPR002698">
    <property type="entry name" value="FTHF_cligase"/>
</dbReference>
<keyword evidence="5" id="KW-0460">Magnesium</keyword>
<comment type="cofactor">
    <cofactor evidence="5">
        <name>Mg(2+)</name>
        <dbReference type="ChEBI" id="CHEBI:18420"/>
    </cofactor>
</comment>